<organism evidence="2 3">
    <name type="scientific">Meridianimarinicoccus roseus</name>
    <dbReference type="NCBI Taxonomy" id="2072018"/>
    <lineage>
        <taxon>Bacteria</taxon>
        <taxon>Pseudomonadati</taxon>
        <taxon>Pseudomonadota</taxon>
        <taxon>Alphaproteobacteria</taxon>
        <taxon>Rhodobacterales</taxon>
        <taxon>Paracoccaceae</taxon>
        <taxon>Meridianimarinicoccus</taxon>
    </lineage>
</organism>
<name>A0A2V2LG97_9RHOB</name>
<keyword evidence="3" id="KW-1185">Reference proteome</keyword>
<sequence length="409" mass="44819">MKILFVSNLYPPNQVGGYEELCWTVASHLHADHGHEIAVLTSASGGRVADWPGQRVHQSLRLLTGRTVYDAFDGPPARRETIKAQNRAALQSAIQRTAPDVIFCWNLYGLDLSFYEALGRADPPVVVMLTDNWLASMIDPEAVGAFFRTVVNGSARQEDFAARGAVRQQQAAQVSAIFGAKFMKDFYSACGVTFARDEVIHNGVQLPAASTPRSYDRIADGATVRLLFAGRLVDIKGAHTAVEALLRLRSKRPGIDWRLSLVGDARDTAYLMRLRGIASEGGCLDRIDFRSPVAPEVLPDLFASHDMYVFPSLYEPFSLTLIHALASGIPTLASRVGGNVEIIRDGDTGLLFEKGDADGLTAAILRLVDTDGLINRLSTRGVAAAREFSRERMIAAMDAHLRDRVRRRT</sequence>
<evidence type="ECO:0000313" key="2">
    <source>
        <dbReference type="EMBL" id="PWR02524.1"/>
    </source>
</evidence>
<evidence type="ECO:0000313" key="3">
    <source>
        <dbReference type="Proteomes" id="UP000245680"/>
    </source>
</evidence>
<dbReference type="Pfam" id="PF13692">
    <property type="entry name" value="Glyco_trans_1_4"/>
    <property type="match status" value="1"/>
</dbReference>
<reference evidence="2 3" key="1">
    <citation type="submission" date="2018-05" db="EMBL/GenBank/DDBJ databases">
        <title>Rhodobacteraceae gen. nov., sp. nov. isolated from sea water.</title>
        <authorList>
            <person name="Ren Y."/>
        </authorList>
    </citation>
    <scope>NUCLEOTIDE SEQUENCE [LARGE SCALE GENOMIC DNA]</scope>
    <source>
        <strain evidence="2 3">TG-679</strain>
    </source>
</reference>
<dbReference type="InterPro" id="IPR028098">
    <property type="entry name" value="Glyco_trans_4-like_N"/>
</dbReference>
<comment type="caution">
    <text evidence="2">The sequence shown here is derived from an EMBL/GenBank/DDBJ whole genome shotgun (WGS) entry which is preliminary data.</text>
</comment>
<dbReference type="RefSeq" id="WP_109811838.1">
    <property type="nucleotide sequence ID" value="NZ_QGKU01000034.1"/>
</dbReference>
<dbReference type="EMBL" id="QGKU01000034">
    <property type="protein sequence ID" value="PWR02524.1"/>
    <property type="molecule type" value="Genomic_DNA"/>
</dbReference>
<gene>
    <name evidence="2" type="ORF">DKT77_11400</name>
</gene>
<dbReference type="GO" id="GO:0016757">
    <property type="term" value="F:glycosyltransferase activity"/>
    <property type="evidence" value="ECO:0007669"/>
    <property type="project" value="UniProtKB-ARBA"/>
</dbReference>
<proteinExistence type="predicted"/>
<dbReference type="CDD" id="cd03801">
    <property type="entry name" value="GT4_PimA-like"/>
    <property type="match status" value="1"/>
</dbReference>
<dbReference type="Pfam" id="PF13439">
    <property type="entry name" value="Glyco_transf_4"/>
    <property type="match status" value="1"/>
</dbReference>
<accession>A0A2V2LG97</accession>
<dbReference type="AlphaFoldDB" id="A0A2V2LG97"/>
<dbReference type="SUPFAM" id="SSF53756">
    <property type="entry name" value="UDP-Glycosyltransferase/glycogen phosphorylase"/>
    <property type="match status" value="1"/>
</dbReference>
<dbReference type="Gene3D" id="3.40.50.2000">
    <property type="entry name" value="Glycogen Phosphorylase B"/>
    <property type="match status" value="2"/>
</dbReference>
<protein>
    <recommendedName>
        <fullName evidence="1">Glycosyltransferase subfamily 4-like N-terminal domain-containing protein</fullName>
    </recommendedName>
</protein>
<dbReference type="PANTHER" id="PTHR12526">
    <property type="entry name" value="GLYCOSYLTRANSFERASE"/>
    <property type="match status" value="1"/>
</dbReference>
<dbReference type="Proteomes" id="UP000245680">
    <property type="component" value="Unassembled WGS sequence"/>
</dbReference>
<evidence type="ECO:0000259" key="1">
    <source>
        <dbReference type="Pfam" id="PF13439"/>
    </source>
</evidence>
<feature type="domain" description="Glycosyltransferase subfamily 4-like N-terminal" evidence="1">
    <location>
        <begin position="15"/>
        <end position="205"/>
    </location>
</feature>
<dbReference type="OrthoDB" id="9790710at2"/>